<protein>
    <submittedName>
        <fullName evidence="4">Sensor histidine kinase/response regulator, putative</fullName>
    </submittedName>
</protein>
<dbReference type="FunFam" id="1.10.287.130:FF:000023">
    <property type="entry name" value="Sensor histidine kinase/response regulator, putative"/>
    <property type="match status" value="1"/>
</dbReference>
<dbReference type="InterPro" id="IPR003594">
    <property type="entry name" value="HATPase_dom"/>
</dbReference>
<feature type="compositionally biased region" description="Basic and acidic residues" evidence="2">
    <location>
        <begin position="237"/>
        <end position="249"/>
    </location>
</feature>
<feature type="domain" description="Histidine kinase" evidence="3">
    <location>
        <begin position="547"/>
        <end position="811"/>
    </location>
</feature>
<dbReference type="VEuPathDB" id="FungiDB:ACLA_078020"/>
<dbReference type="InterPro" id="IPR036097">
    <property type="entry name" value="HisK_dim/P_sf"/>
</dbReference>
<dbReference type="PROSITE" id="PS50109">
    <property type="entry name" value="HIS_KIN"/>
    <property type="match status" value="1"/>
</dbReference>
<dbReference type="KEGG" id="act:ACLA_078020"/>
<evidence type="ECO:0000256" key="2">
    <source>
        <dbReference type="SAM" id="MobiDB-lite"/>
    </source>
</evidence>
<keyword evidence="5" id="KW-1185">Reference proteome</keyword>
<dbReference type="Gene3D" id="1.10.287.130">
    <property type="match status" value="1"/>
</dbReference>
<organism evidence="4 5">
    <name type="scientific">Aspergillus clavatus (strain ATCC 1007 / CBS 513.65 / DSM 816 / NCTC 3887 / NRRL 1 / QM 1276 / 107)</name>
    <dbReference type="NCBI Taxonomy" id="344612"/>
    <lineage>
        <taxon>Eukaryota</taxon>
        <taxon>Fungi</taxon>
        <taxon>Dikarya</taxon>
        <taxon>Ascomycota</taxon>
        <taxon>Pezizomycotina</taxon>
        <taxon>Eurotiomycetes</taxon>
        <taxon>Eurotiomycetidae</taxon>
        <taxon>Eurotiales</taxon>
        <taxon>Aspergillaceae</taxon>
        <taxon>Aspergillus</taxon>
        <taxon>Aspergillus subgen. Fumigati</taxon>
    </lineage>
</organism>
<dbReference type="HOGENOM" id="CLU_002763_0_0_1"/>
<dbReference type="Pfam" id="PF00512">
    <property type="entry name" value="HisKA"/>
    <property type="match status" value="1"/>
</dbReference>
<dbReference type="SUPFAM" id="SSF55874">
    <property type="entry name" value="ATPase domain of HSP90 chaperone/DNA topoisomerase II/histidine kinase"/>
    <property type="match status" value="1"/>
</dbReference>
<dbReference type="PRINTS" id="PR00344">
    <property type="entry name" value="BCTRLSENSOR"/>
</dbReference>
<dbReference type="InterPro" id="IPR050956">
    <property type="entry name" value="2C_system_His_kinase"/>
</dbReference>
<sequence length="941" mass="102459">MALSESAVYYLPSSRSAEEGISLESVDPCMPDRLCERPALNTVDKPQYPVLDKPPSHPCLTALAQLGAYRFGCSRSCVILFDGDEPNVIADATPALFLNEHGKDDLDSQLLQRVASWNLQLQRDRSAVGGKSRNKRNRCQVIRDLAPNDHERDSPFQFFATTSLSSPRRGITGAYCIVDTKPHPTFGKDEVASMQEIADLIDTHMKDFTAREARQKSQQLVEGLMTFVGGQTEVENEEKLDGAKGRESRIPSTSDISIPDSVCNGGGSVPTTPCRVSDAAPLESIPTTPSEQASRLFERRNSVTVTEASTVSQSMSLLFSRASALLRKCMDLDGVLFLDVARSNCRAYVSHPSTLHDMVKAKISSSRSGSISDIELLSRDDSSNLSSPGYSTAGPGRERECEPFAYNLSSVAETSRCSSRYTLTATLLHDLCKAFPKGAIFNSDLFSECANQKCDHKTEKEGSSRHSLPLRLVNELPEAKSLVFLPLWNWNTSSWLAGTILWTEDGQRHFHDNDLCYLRAFGHSIIAEVAHTDWHATEKSKSDLLSSVSHELRSPLHGMLASVELLHCTELQAPQQDMLTMIETCGLTLLDTVNYLLDFAKINNLTSPDAQKGVAETSLNDLHCEFNLDTLVEDVVDTLYAGHRSHINASQIAGRYLPSGPAVGTRSTKEAKGVTTPDGLSVIVRFGQEGWRVQSIPGGWRRIVMNLLGNAFKFTMSGFIEVTLDKKVERGAGCTRVLAHLTITDTGSGISPEYLDHKLYTPFTQENMLTEGVGLGLSIVHRLVAQAGGLIDVKSTVGIGTQVDVYIPVEFVDASPTNGISKPCELSNSSRARVSLVGLNVYPEVRNGRRLSVETKRKLSVRGAMSNAVLNQPGWTVAFANSLVDASGDIAVIEESSLADMTKLGPISPKVKALIVLGSHGISSSDDVVVKGVEVIYIPQP</sequence>
<dbReference type="AlphaFoldDB" id="A1CLS5"/>
<evidence type="ECO:0000313" key="4">
    <source>
        <dbReference type="EMBL" id="EAW09054.1"/>
    </source>
</evidence>
<evidence type="ECO:0000259" key="3">
    <source>
        <dbReference type="PROSITE" id="PS50109"/>
    </source>
</evidence>
<dbReference type="PANTHER" id="PTHR43719:SF11">
    <property type="entry name" value="HISTIDINE KINASE_RESPONSE REGULATOR, PUTATIVE-RELATED"/>
    <property type="match status" value="1"/>
</dbReference>
<dbReference type="GO" id="GO:0000155">
    <property type="term" value="F:phosphorelay sensor kinase activity"/>
    <property type="evidence" value="ECO:0007669"/>
    <property type="project" value="InterPro"/>
</dbReference>
<dbReference type="Pfam" id="PF02518">
    <property type="entry name" value="HATPase_c"/>
    <property type="match status" value="1"/>
</dbReference>
<proteinExistence type="predicted"/>
<dbReference type="InterPro" id="IPR005467">
    <property type="entry name" value="His_kinase_dom"/>
</dbReference>
<keyword evidence="4" id="KW-0808">Transferase</keyword>
<keyword evidence="1" id="KW-0597">Phosphoprotein</keyword>
<dbReference type="GeneID" id="4702587"/>
<dbReference type="Proteomes" id="UP000006701">
    <property type="component" value="Unassembled WGS sequence"/>
</dbReference>
<dbReference type="eggNOG" id="KOG0519">
    <property type="taxonomic scope" value="Eukaryota"/>
</dbReference>
<dbReference type="SUPFAM" id="SSF47384">
    <property type="entry name" value="Homodimeric domain of signal transducing histidine kinase"/>
    <property type="match status" value="1"/>
</dbReference>
<evidence type="ECO:0000256" key="1">
    <source>
        <dbReference type="ARBA" id="ARBA00022553"/>
    </source>
</evidence>
<dbReference type="SMART" id="SM00388">
    <property type="entry name" value="HisKA"/>
    <property type="match status" value="1"/>
</dbReference>
<dbReference type="InterPro" id="IPR003661">
    <property type="entry name" value="HisK_dim/P_dom"/>
</dbReference>
<dbReference type="Gene3D" id="3.30.565.10">
    <property type="entry name" value="Histidine kinase-like ATPase, C-terminal domain"/>
    <property type="match status" value="1"/>
</dbReference>
<dbReference type="OrthoDB" id="303614at2759"/>
<dbReference type="InterPro" id="IPR004358">
    <property type="entry name" value="Sig_transdc_His_kin-like_C"/>
</dbReference>
<dbReference type="InterPro" id="IPR036890">
    <property type="entry name" value="HATPase_C_sf"/>
</dbReference>
<dbReference type="PANTHER" id="PTHR43719">
    <property type="entry name" value="TWO-COMPONENT HISTIDINE KINASE"/>
    <property type="match status" value="1"/>
</dbReference>
<gene>
    <name evidence="4" type="ORF">ACLA_078020</name>
</gene>
<feature type="compositionally biased region" description="Low complexity" evidence="2">
    <location>
        <begin position="250"/>
        <end position="259"/>
    </location>
</feature>
<name>A1CLS5_ASPCL</name>
<accession>A1CLS5</accession>
<dbReference type="SMART" id="SM00387">
    <property type="entry name" value="HATPase_c"/>
    <property type="match status" value="1"/>
</dbReference>
<dbReference type="EMBL" id="DS027057">
    <property type="protein sequence ID" value="EAW09054.1"/>
    <property type="molecule type" value="Genomic_DNA"/>
</dbReference>
<dbReference type="RefSeq" id="XP_001270480.1">
    <property type="nucleotide sequence ID" value="XM_001270479.1"/>
</dbReference>
<evidence type="ECO:0000313" key="5">
    <source>
        <dbReference type="Proteomes" id="UP000006701"/>
    </source>
</evidence>
<feature type="region of interest" description="Disordered" evidence="2">
    <location>
        <begin position="235"/>
        <end position="259"/>
    </location>
</feature>
<dbReference type="CDD" id="cd00082">
    <property type="entry name" value="HisKA"/>
    <property type="match status" value="1"/>
</dbReference>
<reference evidence="4 5" key="1">
    <citation type="journal article" date="2008" name="PLoS Genet.">
        <title>Genomic islands in the pathogenic filamentous fungus Aspergillus fumigatus.</title>
        <authorList>
            <person name="Fedorova N.D."/>
            <person name="Khaldi N."/>
            <person name="Joardar V.S."/>
            <person name="Maiti R."/>
            <person name="Amedeo P."/>
            <person name="Anderson M.J."/>
            <person name="Crabtree J."/>
            <person name="Silva J.C."/>
            <person name="Badger J.H."/>
            <person name="Albarraq A."/>
            <person name="Angiuoli S."/>
            <person name="Bussey H."/>
            <person name="Bowyer P."/>
            <person name="Cotty P.J."/>
            <person name="Dyer P.S."/>
            <person name="Egan A."/>
            <person name="Galens K."/>
            <person name="Fraser-Liggett C.M."/>
            <person name="Haas B.J."/>
            <person name="Inman J.M."/>
            <person name="Kent R."/>
            <person name="Lemieux S."/>
            <person name="Malavazi I."/>
            <person name="Orvis J."/>
            <person name="Roemer T."/>
            <person name="Ronning C.M."/>
            <person name="Sundaram J.P."/>
            <person name="Sutton G."/>
            <person name="Turner G."/>
            <person name="Venter J.C."/>
            <person name="White O.R."/>
            <person name="Whitty B.R."/>
            <person name="Youngman P."/>
            <person name="Wolfe K.H."/>
            <person name="Goldman G.H."/>
            <person name="Wortman J.R."/>
            <person name="Jiang B."/>
            <person name="Denning D.W."/>
            <person name="Nierman W.C."/>
        </authorList>
    </citation>
    <scope>NUCLEOTIDE SEQUENCE [LARGE SCALE GENOMIC DNA]</scope>
    <source>
        <strain evidence="5">ATCC 1007 / CBS 513.65 / DSM 816 / NCTC 3887 / NRRL 1</strain>
    </source>
</reference>
<keyword evidence="4" id="KW-0418">Kinase</keyword>